<dbReference type="Proteomes" id="UP000337189">
    <property type="component" value="Unassembled WGS sequence"/>
</dbReference>
<dbReference type="RefSeq" id="WP_010806173.1">
    <property type="nucleotide sequence ID" value="NZ_CABPSJ010000002.1"/>
</dbReference>
<evidence type="ECO:0000313" key="3">
    <source>
        <dbReference type="Proteomes" id="UP000337189"/>
    </source>
</evidence>
<organism evidence="2 3">
    <name type="scientific">Pandoraea communis</name>
    <dbReference type="NCBI Taxonomy" id="2508297"/>
    <lineage>
        <taxon>Bacteria</taxon>
        <taxon>Pseudomonadati</taxon>
        <taxon>Pseudomonadota</taxon>
        <taxon>Betaproteobacteria</taxon>
        <taxon>Burkholderiales</taxon>
        <taxon>Burkholderiaceae</taxon>
        <taxon>Pandoraea</taxon>
    </lineage>
</organism>
<reference evidence="2 3" key="1">
    <citation type="submission" date="2019-08" db="EMBL/GenBank/DDBJ databases">
        <authorList>
            <person name="Peeters C."/>
        </authorList>
    </citation>
    <scope>NUCLEOTIDE SEQUENCE [LARGE SCALE GENOMIC DNA]</scope>
    <source>
        <strain evidence="2 3">LMG 31110</strain>
    </source>
</reference>
<keyword evidence="1" id="KW-0472">Membrane</keyword>
<name>A0A5E4U6W3_9BURK</name>
<accession>A0A5E4U6W3</accession>
<gene>
    <name evidence="2" type="ORF">PCO31110_01876</name>
</gene>
<feature type="transmembrane region" description="Helical" evidence="1">
    <location>
        <begin position="59"/>
        <end position="77"/>
    </location>
</feature>
<dbReference type="AlphaFoldDB" id="A0A5E4U6W3"/>
<evidence type="ECO:0000313" key="2">
    <source>
        <dbReference type="EMBL" id="VVD95800.1"/>
    </source>
</evidence>
<keyword evidence="1" id="KW-1133">Transmembrane helix</keyword>
<feature type="transmembrane region" description="Helical" evidence="1">
    <location>
        <begin position="29"/>
        <end position="47"/>
    </location>
</feature>
<evidence type="ECO:0000256" key="1">
    <source>
        <dbReference type="SAM" id="Phobius"/>
    </source>
</evidence>
<sequence length="78" mass="8570">MKCATMLAASLRQIWPLLAVRLRLSLRVACRGALVMQIAALVAIFVFQVPEDSFTNDSFRAWAAIVLITSVAFFNVVG</sequence>
<keyword evidence="1" id="KW-0812">Transmembrane</keyword>
<protein>
    <submittedName>
        <fullName evidence="2">Uncharacterized protein</fullName>
    </submittedName>
</protein>
<proteinExistence type="predicted"/>
<dbReference type="EMBL" id="CABPSJ010000002">
    <property type="protein sequence ID" value="VVD95800.1"/>
    <property type="molecule type" value="Genomic_DNA"/>
</dbReference>